<dbReference type="RefSeq" id="WP_162826162.1">
    <property type="nucleotide sequence ID" value="NZ_CABVLY010000017.1"/>
</dbReference>
<evidence type="ECO:0000256" key="1">
    <source>
        <dbReference type="SAM" id="MobiDB-lite"/>
    </source>
</evidence>
<feature type="chain" id="PRO_5026699212" description="Lipoprotein" evidence="2">
    <location>
        <begin position="23"/>
        <end position="55"/>
    </location>
</feature>
<dbReference type="Proteomes" id="UP000755577">
    <property type="component" value="Unassembled WGS sequence"/>
</dbReference>
<protein>
    <recommendedName>
        <fullName evidence="7">Lipoprotein</fullName>
    </recommendedName>
</protein>
<dbReference type="EMBL" id="CABVLY010000017">
    <property type="protein sequence ID" value="VVU51578.1"/>
    <property type="molecule type" value="Genomic_DNA"/>
</dbReference>
<dbReference type="GeneID" id="56502358"/>
<dbReference type="PROSITE" id="PS51257">
    <property type="entry name" value="PROKAR_LIPOPROTEIN"/>
    <property type="match status" value="1"/>
</dbReference>
<evidence type="ECO:0000313" key="5">
    <source>
        <dbReference type="Proteomes" id="UP000494201"/>
    </source>
</evidence>
<feature type="compositionally biased region" description="Polar residues" evidence="1">
    <location>
        <begin position="39"/>
        <end position="55"/>
    </location>
</feature>
<dbReference type="AlphaFoldDB" id="A0A6P2GCZ6"/>
<gene>
    <name evidence="4" type="ORF">BAN20980_04300</name>
    <name evidence="3" type="ORF">JQK92_34430</name>
</gene>
<reference evidence="4 5" key="1">
    <citation type="submission" date="2019-09" db="EMBL/GenBank/DDBJ databases">
        <authorList>
            <person name="Depoorter E."/>
        </authorList>
    </citation>
    <scope>NUCLEOTIDE SEQUENCE [LARGE SCALE GENOMIC DNA]</scope>
    <source>
        <strain evidence="4">LMG 20980</strain>
    </source>
</reference>
<reference evidence="3 6" key="2">
    <citation type="submission" date="2021-02" db="EMBL/GenBank/DDBJ databases">
        <title>Draft genome of the type strains Burkholderia anthina DSM16086.</title>
        <authorList>
            <person name="Hertel R."/>
            <person name="Meissner J."/>
            <person name="Poehlein A."/>
            <person name="Daniel R."/>
            <person name="Commichau F.M."/>
        </authorList>
    </citation>
    <scope>NUCLEOTIDE SEQUENCE [LARGE SCALE GENOMIC DNA]</scope>
    <source>
        <strain evidence="3 6">DSM 16086</strain>
    </source>
</reference>
<evidence type="ECO:0008006" key="7">
    <source>
        <dbReference type="Google" id="ProtNLM"/>
    </source>
</evidence>
<evidence type="ECO:0000313" key="4">
    <source>
        <dbReference type="EMBL" id="VVU51578.1"/>
    </source>
</evidence>
<accession>A0A6P2GCZ6</accession>
<evidence type="ECO:0000313" key="3">
    <source>
        <dbReference type="EMBL" id="MBM2771507.1"/>
    </source>
</evidence>
<feature type="signal peptide" evidence="2">
    <location>
        <begin position="1"/>
        <end position="22"/>
    </location>
</feature>
<name>A0A6P2GCZ6_9BURK</name>
<dbReference type="Proteomes" id="UP000494201">
    <property type="component" value="Unassembled WGS sequence"/>
</dbReference>
<keyword evidence="2" id="KW-0732">Signal</keyword>
<keyword evidence="6" id="KW-1185">Reference proteome</keyword>
<sequence length="55" mass="5428">MKATHLILALAAAFATSGAALACDDPAVDGHGHDAPAAQHQTGAEHQSNTEAAGH</sequence>
<evidence type="ECO:0000313" key="6">
    <source>
        <dbReference type="Proteomes" id="UP000755577"/>
    </source>
</evidence>
<evidence type="ECO:0000256" key="2">
    <source>
        <dbReference type="SAM" id="SignalP"/>
    </source>
</evidence>
<feature type="region of interest" description="Disordered" evidence="1">
    <location>
        <begin position="25"/>
        <end position="55"/>
    </location>
</feature>
<dbReference type="EMBL" id="JAFCIQ010000047">
    <property type="protein sequence ID" value="MBM2771507.1"/>
    <property type="molecule type" value="Genomic_DNA"/>
</dbReference>
<organism evidence="4 5">
    <name type="scientific">Burkholderia anthina</name>
    <dbReference type="NCBI Taxonomy" id="179879"/>
    <lineage>
        <taxon>Bacteria</taxon>
        <taxon>Pseudomonadati</taxon>
        <taxon>Pseudomonadota</taxon>
        <taxon>Betaproteobacteria</taxon>
        <taxon>Burkholderiales</taxon>
        <taxon>Burkholderiaceae</taxon>
        <taxon>Burkholderia</taxon>
        <taxon>Burkholderia cepacia complex</taxon>
    </lineage>
</organism>
<proteinExistence type="predicted"/>